<dbReference type="Pfam" id="PF00155">
    <property type="entry name" value="Aminotran_1_2"/>
    <property type="match status" value="1"/>
</dbReference>
<feature type="region of interest" description="Disordered" evidence="6">
    <location>
        <begin position="557"/>
        <end position="578"/>
    </location>
</feature>
<keyword evidence="5" id="KW-0106">Calcium</keyword>
<dbReference type="PROSITE" id="PS00018">
    <property type="entry name" value="EF_HAND_1"/>
    <property type="match status" value="2"/>
</dbReference>
<dbReference type="AlphaFoldDB" id="A0A8H8NTW5"/>
<dbReference type="InterPro" id="IPR051426">
    <property type="entry name" value="Peflin/Sorcin_CaBP"/>
</dbReference>
<evidence type="ECO:0000313" key="8">
    <source>
        <dbReference type="EMBL" id="QRW18137.1"/>
    </source>
</evidence>
<dbReference type="GO" id="GO:0005509">
    <property type="term" value="F:calcium ion binding"/>
    <property type="evidence" value="ECO:0007669"/>
    <property type="project" value="InterPro"/>
</dbReference>
<dbReference type="GO" id="GO:0008483">
    <property type="term" value="F:transaminase activity"/>
    <property type="evidence" value="ECO:0007669"/>
    <property type="project" value="UniProtKB-KW"/>
</dbReference>
<feature type="region of interest" description="Disordered" evidence="6">
    <location>
        <begin position="1"/>
        <end position="40"/>
    </location>
</feature>
<feature type="domain" description="EF-hand" evidence="7">
    <location>
        <begin position="598"/>
        <end position="633"/>
    </location>
</feature>
<dbReference type="Proteomes" id="UP000650533">
    <property type="component" value="Chromosome 3"/>
</dbReference>
<keyword evidence="8" id="KW-0808">Transferase</keyword>
<evidence type="ECO:0000256" key="6">
    <source>
        <dbReference type="SAM" id="MobiDB-lite"/>
    </source>
</evidence>
<dbReference type="InterPro" id="IPR004839">
    <property type="entry name" value="Aminotransferase_I/II_large"/>
</dbReference>
<dbReference type="SUPFAM" id="SSF53383">
    <property type="entry name" value="PLP-dependent transferases"/>
    <property type="match status" value="1"/>
</dbReference>
<keyword evidence="4" id="KW-0677">Repeat</keyword>
<dbReference type="GO" id="GO:0005737">
    <property type="term" value="C:cytoplasm"/>
    <property type="evidence" value="ECO:0007669"/>
    <property type="project" value="UniProtKB-SubCell"/>
</dbReference>
<dbReference type="PROSITE" id="PS50222">
    <property type="entry name" value="EF_HAND_2"/>
    <property type="match status" value="2"/>
</dbReference>
<dbReference type="PANTHER" id="PTHR46212">
    <property type="entry name" value="PEFLIN"/>
    <property type="match status" value="1"/>
</dbReference>
<protein>
    <submittedName>
        <fullName evidence="8">Aminotransferase class I and II protein</fullName>
    </submittedName>
</protein>
<dbReference type="Pfam" id="PF13405">
    <property type="entry name" value="EF-hand_6"/>
    <property type="match status" value="1"/>
</dbReference>
<dbReference type="InterPro" id="IPR002048">
    <property type="entry name" value="EF_hand_dom"/>
</dbReference>
<dbReference type="SMART" id="SM00054">
    <property type="entry name" value="EFh"/>
    <property type="match status" value="4"/>
</dbReference>
<dbReference type="Gene3D" id="3.40.640.10">
    <property type="entry name" value="Type I PLP-dependent aspartate aminotransferase-like (Major domain)"/>
    <property type="match status" value="1"/>
</dbReference>
<dbReference type="GeneID" id="67025341"/>
<evidence type="ECO:0000256" key="5">
    <source>
        <dbReference type="ARBA" id="ARBA00022837"/>
    </source>
</evidence>
<dbReference type="PANTHER" id="PTHR46212:SF3">
    <property type="entry name" value="GH27120P"/>
    <property type="match status" value="1"/>
</dbReference>
<dbReference type="InterPro" id="IPR011992">
    <property type="entry name" value="EF-hand-dom_pair"/>
</dbReference>
<evidence type="ECO:0000256" key="4">
    <source>
        <dbReference type="ARBA" id="ARBA00022737"/>
    </source>
</evidence>
<evidence type="ECO:0000256" key="2">
    <source>
        <dbReference type="ARBA" id="ARBA00022490"/>
    </source>
</evidence>
<dbReference type="InterPro" id="IPR018247">
    <property type="entry name" value="EF_Hand_1_Ca_BS"/>
</dbReference>
<proteinExistence type="predicted"/>
<dbReference type="InterPro" id="IPR015421">
    <property type="entry name" value="PyrdxlP-dep_Trfase_major"/>
</dbReference>
<accession>A0A8H8NTW5</accession>
<keyword evidence="8" id="KW-0032">Aminotransferase</keyword>
<evidence type="ECO:0000256" key="1">
    <source>
        <dbReference type="ARBA" id="ARBA00004496"/>
    </source>
</evidence>
<evidence type="ECO:0000259" key="7">
    <source>
        <dbReference type="PROSITE" id="PS50222"/>
    </source>
</evidence>
<dbReference type="Gene3D" id="1.10.238.10">
    <property type="entry name" value="EF-hand"/>
    <property type="match status" value="1"/>
</dbReference>
<dbReference type="CDD" id="cd16180">
    <property type="entry name" value="EFh_PEF_Group_I"/>
    <property type="match status" value="1"/>
</dbReference>
<reference evidence="8" key="1">
    <citation type="submission" date="2020-05" db="EMBL/GenBank/DDBJ databases">
        <title>Evolutionary and genomic comparisons of hybrid uninucleate and nonhybrid Rhizoctonia fungi.</title>
        <authorList>
            <person name="Li C."/>
            <person name="Chen X."/>
        </authorList>
    </citation>
    <scope>NUCLEOTIDE SEQUENCE</scope>
    <source>
        <strain evidence="8">AG-1 IA</strain>
    </source>
</reference>
<gene>
    <name evidence="8" type="ORF">RhiXN_03061</name>
</gene>
<name>A0A8H8NTW5_9AGAM</name>
<keyword evidence="3" id="KW-0479">Metal-binding</keyword>
<comment type="subcellular location">
    <subcellularLocation>
        <location evidence="1">Cytoplasm</location>
    </subcellularLocation>
</comment>
<dbReference type="RefSeq" id="XP_043178374.1">
    <property type="nucleotide sequence ID" value="XM_043322878.1"/>
</dbReference>
<dbReference type="InterPro" id="IPR015424">
    <property type="entry name" value="PyrdxlP-dep_Trfase"/>
</dbReference>
<keyword evidence="2" id="KW-0963">Cytoplasm</keyword>
<dbReference type="CDD" id="cd00609">
    <property type="entry name" value="AAT_like"/>
    <property type="match status" value="1"/>
</dbReference>
<evidence type="ECO:0000256" key="3">
    <source>
        <dbReference type="ARBA" id="ARBA00022723"/>
    </source>
</evidence>
<dbReference type="Pfam" id="PF13499">
    <property type="entry name" value="EF-hand_7"/>
    <property type="match status" value="1"/>
</dbReference>
<organism evidence="8 9">
    <name type="scientific">Rhizoctonia solani</name>
    <dbReference type="NCBI Taxonomy" id="456999"/>
    <lineage>
        <taxon>Eukaryota</taxon>
        <taxon>Fungi</taxon>
        <taxon>Dikarya</taxon>
        <taxon>Basidiomycota</taxon>
        <taxon>Agaricomycotina</taxon>
        <taxon>Agaricomycetes</taxon>
        <taxon>Cantharellales</taxon>
        <taxon>Ceratobasidiaceae</taxon>
        <taxon>Rhizoctonia</taxon>
    </lineage>
</organism>
<dbReference type="EMBL" id="CP059660">
    <property type="protein sequence ID" value="QRW18137.1"/>
    <property type="molecule type" value="Genomic_DNA"/>
</dbReference>
<sequence length="774" mass="85502">MRHDSNSIPMVTKWGSEYKDPGSKPLINLSQGSPGEQPHPSLIERLSKVVQSPVAQQGDTTISGGSDSAAYGNVRGDVAMRIALVGEMKYVYGGKDKLDVDVQVEDIALTAGCNAAFMAAVMVVAERGDEVILPVPWYFNNEMTLRILGIEPVGLPVSAESGFLPSVEQGESLINPRTKAIVLVSPNNPSGITYPTSTIRAFADLAVKHKIALIIDETYRDFVTPGPPHDLFTPKDNWSWRSNVIHLFSFSKSYRVPGHRLGALVADKSVVDEVKKVLDCIQICPARALQLALAPLLPSLRQDLAEQSAEFSKRHQVFRDTLKGSEWEIGASGAYFAILKHPFKGVSNVEISRRLASECGVVVLPLTGFVPSSDSSWDSWLRVSVANVGEEMIYEAATRIRDSGKALGKVPIGGTLLYLDITLNVVRQWKVLMIVHHRAIKGKLLVWEWKVHWTAYTYLSTIGGRPEQRIESDNVLEYEKMTRDRSARSFASHVYELYKSLLLTITGCPSTASQLAAARVLRDSVLIKRLYLMTISLPHTVPLPTVPIRMNSRYSYQSAPYGQQQQQQFQPGRQPTMRPAGGPAGFVGAGPNPRPPQGADPQLWNWFITVDEDRSGQITATELQRALVNGNWSPFDLDTTKMLMGIFDVDHSGSISFNEFAGLWKYIADWQNVFRHFDSDNSGTIEGHELANALRQFGYNLSPQLISLIATKYSALPVSTAPGAPPPGISFDRFVRACVAIKTLTEAFQRLDTDRDGWIQINYDTFLSTMLSAP</sequence>
<feature type="domain" description="EF-hand" evidence="7">
    <location>
        <begin position="665"/>
        <end position="700"/>
    </location>
</feature>
<dbReference type="SUPFAM" id="SSF47473">
    <property type="entry name" value="EF-hand"/>
    <property type="match status" value="1"/>
</dbReference>
<dbReference type="KEGG" id="rsx:RhiXN_03061"/>
<dbReference type="NCBIfam" id="NF005732">
    <property type="entry name" value="PRK07550.1"/>
    <property type="match status" value="1"/>
</dbReference>
<dbReference type="GO" id="GO:0048306">
    <property type="term" value="F:calcium-dependent protein binding"/>
    <property type="evidence" value="ECO:0007669"/>
    <property type="project" value="UniProtKB-ARBA"/>
</dbReference>
<evidence type="ECO:0000313" key="9">
    <source>
        <dbReference type="Proteomes" id="UP000650533"/>
    </source>
</evidence>
<dbReference type="GO" id="GO:0030170">
    <property type="term" value="F:pyridoxal phosphate binding"/>
    <property type="evidence" value="ECO:0007669"/>
    <property type="project" value="InterPro"/>
</dbReference>